<feature type="region of interest" description="Disordered" evidence="1">
    <location>
        <begin position="63"/>
        <end position="84"/>
    </location>
</feature>
<evidence type="ECO:0000313" key="3">
    <source>
        <dbReference type="Proteomes" id="UP000233837"/>
    </source>
</evidence>
<proteinExistence type="predicted"/>
<gene>
    <name evidence="2" type="ORF">MA16_Dca014344</name>
</gene>
<dbReference type="AlphaFoldDB" id="A0A2I0WWD7"/>
<evidence type="ECO:0000313" key="2">
    <source>
        <dbReference type="EMBL" id="PKU79979.1"/>
    </source>
</evidence>
<dbReference type="EMBL" id="KZ502395">
    <property type="protein sequence ID" value="PKU79979.1"/>
    <property type="molecule type" value="Genomic_DNA"/>
</dbReference>
<organism evidence="2 3">
    <name type="scientific">Dendrobium catenatum</name>
    <dbReference type="NCBI Taxonomy" id="906689"/>
    <lineage>
        <taxon>Eukaryota</taxon>
        <taxon>Viridiplantae</taxon>
        <taxon>Streptophyta</taxon>
        <taxon>Embryophyta</taxon>
        <taxon>Tracheophyta</taxon>
        <taxon>Spermatophyta</taxon>
        <taxon>Magnoliopsida</taxon>
        <taxon>Liliopsida</taxon>
        <taxon>Asparagales</taxon>
        <taxon>Orchidaceae</taxon>
        <taxon>Epidendroideae</taxon>
        <taxon>Malaxideae</taxon>
        <taxon>Dendrobiinae</taxon>
        <taxon>Dendrobium</taxon>
    </lineage>
</organism>
<reference evidence="2 3" key="2">
    <citation type="journal article" date="2017" name="Nature">
        <title>The Apostasia genome and the evolution of orchids.</title>
        <authorList>
            <person name="Zhang G.Q."/>
            <person name="Liu K.W."/>
            <person name="Li Z."/>
            <person name="Lohaus R."/>
            <person name="Hsiao Y.Y."/>
            <person name="Niu S.C."/>
            <person name="Wang J.Y."/>
            <person name="Lin Y.C."/>
            <person name="Xu Q."/>
            <person name="Chen L.J."/>
            <person name="Yoshida K."/>
            <person name="Fujiwara S."/>
            <person name="Wang Z.W."/>
            <person name="Zhang Y.Q."/>
            <person name="Mitsuda N."/>
            <person name="Wang M."/>
            <person name="Liu G.H."/>
            <person name="Pecoraro L."/>
            <person name="Huang H.X."/>
            <person name="Xiao X.J."/>
            <person name="Lin M."/>
            <person name="Wu X.Y."/>
            <person name="Wu W.L."/>
            <person name="Chen Y.Y."/>
            <person name="Chang S.B."/>
            <person name="Sakamoto S."/>
            <person name="Ohme-Takagi M."/>
            <person name="Yagi M."/>
            <person name="Zeng S.J."/>
            <person name="Shen C.Y."/>
            <person name="Yeh C.M."/>
            <person name="Luo Y.B."/>
            <person name="Tsai W.C."/>
            <person name="Van de Peer Y."/>
            <person name="Liu Z.J."/>
        </authorList>
    </citation>
    <scope>NUCLEOTIDE SEQUENCE [LARGE SCALE GENOMIC DNA]</scope>
    <source>
        <tissue evidence="2">The whole plant</tissue>
    </source>
</reference>
<sequence length="84" mass="9451">MGEKFKQIRTKLSGVPKFLPCPILRKKTILMSTNTENNESATPKILKGVLSISAVVDSEVQKDLSPVNEKRESQFQDEEIPHNI</sequence>
<keyword evidence="3" id="KW-1185">Reference proteome</keyword>
<evidence type="ECO:0000256" key="1">
    <source>
        <dbReference type="SAM" id="MobiDB-lite"/>
    </source>
</evidence>
<feature type="compositionally biased region" description="Basic and acidic residues" evidence="1">
    <location>
        <begin position="68"/>
        <end position="84"/>
    </location>
</feature>
<accession>A0A2I0WWD7</accession>
<protein>
    <submittedName>
        <fullName evidence="2">Uncharacterized protein</fullName>
    </submittedName>
</protein>
<name>A0A2I0WWD7_9ASPA</name>
<dbReference type="Proteomes" id="UP000233837">
    <property type="component" value="Unassembled WGS sequence"/>
</dbReference>
<reference evidence="2 3" key="1">
    <citation type="journal article" date="2016" name="Sci. Rep.">
        <title>The Dendrobium catenatum Lindl. genome sequence provides insights into polysaccharide synthase, floral development and adaptive evolution.</title>
        <authorList>
            <person name="Zhang G.Q."/>
            <person name="Xu Q."/>
            <person name="Bian C."/>
            <person name="Tsai W.C."/>
            <person name="Yeh C.M."/>
            <person name="Liu K.W."/>
            <person name="Yoshida K."/>
            <person name="Zhang L.S."/>
            <person name="Chang S.B."/>
            <person name="Chen F."/>
            <person name="Shi Y."/>
            <person name="Su Y.Y."/>
            <person name="Zhang Y.Q."/>
            <person name="Chen L.J."/>
            <person name="Yin Y."/>
            <person name="Lin M."/>
            <person name="Huang H."/>
            <person name="Deng H."/>
            <person name="Wang Z.W."/>
            <person name="Zhu S.L."/>
            <person name="Zhao X."/>
            <person name="Deng C."/>
            <person name="Niu S.C."/>
            <person name="Huang J."/>
            <person name="Wang M."/>
            <person name="Liu G.H."/>
            <person name="Yang H.J."/>
            <person name="Xiao X.J."/>
            <person name="Hsiao Y.Y."/>
            <person name="Wu W.L."/>
            <person name="Chen Y.Y."/>
            <person name="Mitsuda N."/>
            <person name="Ohme-Takagi M."/>
            <person name="Luo Y.B."/>
            <person name="Van de Peer Y."/>
            <person name="Liu Z.J."/>
        </authorList>
    </citation>
    <scope>NUCLEOTIDE SEQUENCE [LARGE SCALE GENOMIC DNA]</scope>
    <source>
        <tissue evidence="2">The whole plant</tissue>
    </source>
</reference>